<gene>
    <name evidence="3" type="ORF">METZ01_LOCUS384766</name>
</gene>
<comment type="similarity">
    <text evidence="1">Belongs to the 2-oxoacid dehydrogenase family.</text>
</comment>
<evidence type="ECO:0000313" key="3">
    <source>
        <dbReference type="EMBL" id="SVD31912.1"/>
    </source>
</evidence>
<dbReference type="SUPFAM" id="SSF47005">
    <property type="entry name" value="Peripheral subunit-binding domain of 2-oxo acid dehydrogenase complex"/>
    <property type="match status" value="1"/>
</dbReference>
<dbReference type="EMBL" id="UINC01143154">
    <property type="protein sequence ID" value="SVD31912.1"/>
    <property type="molecule type" value="Genomic_DNA"/>
</dbReference>
<dbReference type="AlphaFoldDB" id="A0A382UCU7"/>
<dbReference type="PROSITE" id="PS51826">
    <property type="entry name" value="PSBD"/>
    <property type="match status" value="1"/>
</dbReference>
<evidence type="ECO:0000256" key="1">
    <source>
        <dbReference type="ARBA" id="ARBA00007317"/>
    </source>
</evidence>
<dbReference type="Gene3D" id="4.10.320.10">
    <property type="entry name" value="E3-binding domain"/>
    <property type="match status" value="1"/>
</dbReference>
<dbReference type="Pfam" id="PF02817">
    <property type="entry name" value="E3_binding"/>
    <property type="match status" value="1"/>
</dbReference>
<feature type="non-terminal residue" evidence="3">
    <location>
        <position position="1"/>
    </location>
</feature>
<dbReference type="InterPro" id="IPR036625">
    <property type="entry name" value="E3-bd_dom_sf"/>
</dbReference>
<evidence type="ECO:0000259" key="2">
    <source>
        <dbReference type="PROSITE" id="PS51826"/>
    </source>
</evidence>
<reference evidence="3" key="1">
    <citation type="submission" date="2018-05" db="EMBL/GenBank/DDBJ databases">
        <authorList>
            <person name="Lanie J.A."/>
            <person name="Ng W.-L."/>
            <person name="Kazmierczak K.M."/>
            <person name="Andrzejewski T.M."/>
            <person name="Davidsen T.M."/>
            <person name="Wayne K.J."/>
            <person name="Tettelin H."/>
            <person name="Glass J.I."/>
            <person name="Rusch D."/>
            <person name="Podicherti R."/>
            <person name="Tsui H.-C.T."/>
            <person name="Winkler M.E."/>
        </authorList>
    </citation>
    <scope>NUCLEOTIDE SEQUENCE</scope>
</reference>
<sequence>YLSEEKSNRALNIQIDKFQDIENNQTPDQFDTDTKNTIKDYNDKIEIQEENKNLNISDRIFISPRAKSLAIKLNIDSLSEIKGTGKTNRITEKDINLFYKNLNSRTRVLAGISPNIINFTINCSEFLDFINSYNEIDSDKNLRLIDYLVKIIGHAFTDDNQNNDLNINKVCIINNDSTKEPSFVCDPKHKGLVEINKITTIPDGNSKIDESTIVLIDLTEYNLKFFNPKIKNPSVISIGIGKYLPDINDYYYTLNICYLKDFELSILGKIKLIKEFTKSPYRLLL</sequence>
<accession>A0A382UCU7</accession>
<protein>
    <recommendedName>
        <fullName evidence="2">Peripheral subunit-binding (PSBD) domain-containing protein</fullName>
    </recommendedName>
</protein>
<name>A0A382UCU7_9ZZZZ</name>
<feature type="domain" description="Peripheral subunit-binding (PSBD)" evidence="2">
    <location>
        <begin position="61"/>
        <end position="99"/>
    </location>
</feature>
<organism evidence="3">
    <name type="scientific">marine metagenome</name>
    <dbReference type="NCBI Taxonomy" id="408172"/>
    <lineage>
        <taxon>unclassified sequences</taxon>
        <taxon>metagenomes</taxon>
        <taxon>ecological metagenomes</taxon>
    </lineage>
</organism>
<proteinExistence type="inferred from homology"/>
<dbReference type="InterPro" id="IPR004167">
    <property type="entry name" value="PSBD"/>
</dbReference>
<dbReference type="GO" id="GO:0016746">
    <property type="term" value="F:acyltransferase activity"/>
    <property type="evidence" value="ECO:0007669"/>
    <property type="project" value="InterPro"/>
</dbReference>